<evidence type="ECO:0000256" key="2">
    <source>
        <dbReference type="ARBA" id="ARBA00022614"/>
    </source>
</evidence>
<feature type="region of interest" description="Disordered" evidence="5">
    <location>
        <begin position="108"/>
        <end position="128"/>
    </location>
</feature>
<dbReference type="Gene3D" id="3.80.10.10">
    <property type="entry name" value="Ribonuclease Inhibitor"/>
    <property type="match status" value="2"/>
</dbReference>
<dbReference type="GO" id="GO:0005634">
    <property type="term" value="C:nucleus"/>
    <property type="evidence" value="ECO:0007669"/>
    <property type="project" value="TreeGrafter"/>
</dbReference>
<evidence type="ECO:0000256" key="5">
    <source>
        <dbReference type="SAM" id="MobiDB-lite"/>
    </source>
</evidence>
<dbReference type="PANTHER" id="PTHR24113">
    <property type="entry name" value="RAN GTPASE-ACTIVATING PROTEIN 1"/>
    <property type="match status" value="1"/>
</dbReference>
<dbReference type="SUPFAM" id="SSF52047">
    <property type="entry name" value="RNI-like"/>
    <property type="match status" value="1"/>
</dbReference>
<dbReference type="Proteomes" id="UP001209570">
    <property type="component" value="Unassembled WGS sequence"/>
</dbReference>
<feature type="compositionally biased region" description="Low complexity" evidence="5">
    <location>
        <begin position="1385"/>
        <end position="1400"/>
    </location>
</feature>
<sequence>MQLVTPRKPMHVLPPIGPLFASSTHAHSAADFHHALFSHEMSNLRTPTGVHAVPCFDGSFATSSPVKKANRKLKHLVALEAFKLDDHQQHQHQHQHQQLHVVPMDVDSDKAAASPSSDALANANDEDERLRLSRERNRLHAQRTRIRKRELLENLKERIATLQHEYAQLKQSYESHVTAVYLLSLGGDQDAQQAMNGLEKDIADVTGGAEARLQDVAQVVCVNDEDVDAAAAASGQTALILHDKSCPYYHMDPDDDSGSAMEDNAVCSCVTSADSKSSLSSPQKPIDGDGLSSPLNSASMLGCSKMEREQIRRERNRLHARRARLRKKLMLEKSQKAVRDMRARNEALRQRLNVLLQSIYDGRASARPAALSDDDNDIDHVLSWSSVEEEESEGSENQHAHETHCQAPCAPIHRPDRHWRLEQADDRKEGEKEEEEDIGELRVRLVRQAEERPASERLVDATEQLRRSHYTACFVQLDPPMLRTLTCLELSGLEIQPPDLRVLAANLFLLESMQTLKLANNHLDDSCVKELHQIASHPGLRRLDLSRNLLGRVAAQAIAERLRHGCALQELDLHGNPYFFAFDDANDVARTLAQGIAASASLLSVRLSLTEWREQCHRERLLTPPETTAARAASRDGHKEAGVTPAEAFTRELVELAQRHDDGSKSERQRQRLHTLALVQAELTRRAVVNVMKLSSALVVLDLSFAFIGVTGAKVIAAALRLPSFATLTQLRLDTNEVTSAGARSIWWALQANEHVTNLSLQHNGIDRVALPALLALLRCNRTLVQLDLSRNDMFRAPESTVSSSLSPTRKTESPTRKTECANVTPSAFDTDVVAAVSAHRALRSLGDLSRVGASTWLQEGLSDCLAQRQREDNALVLKAIPFISSGPLQPASEARKRGAAPRVYTVQLGVRADSPSQTLWTSSQAITQQARVSLLWRMRATAMDPRAPRRLPVEWRVIVHRVCDVEGHIDDEAARGQIHVTSQDSAESFALCSALVYCDKGDSVCLRVDASDGSDDDEARSRAGAVRVVAKDIVIVQHDLRDRHIGYVSSGLQRIDWQVPRLRHSTRDPFSHVALLHRTYIPQTHRFRFVWRVRLPVASELASAAQLRAALSSLRWRISRRGIWQSALSADAQEDVVLEVSSNDCNAVVRDGRDAIIAPMALTLCAGDEVLIKATTTTATTTKAPGSSNSRLLELELVQFLILHECLCPFADLPSTVTACFMGRGLGIPRLRLSTSRDDAPRASSYKALASVSAASSRSTSSLSSFSNGAPATGKRVNEPLTFSLQEPHEDFASETITPKQPAPPLNGLELLSPRGAVVAGRLAAMPTVKAVVLPPLDASSPSSPRQDQTMFTPQASQSSIALQPPSRQPSRLTSSDISPVVNAPTPTADTMAAAMQTDEPMEDKSEDSSGADPEAALSVPALHPRTPSPVRRAMTSRSMSPRRHASVTELEGISKHALERLGVDAEMLKKEKGMKKLGISDVDIQRSIEIRRHSGLPQKLLPTRKEEAVFGFTTEQLLRVKAINRLGTSEEEVLDEYSRRISMLGEREAHGSL</sequence>
<dbReference type="GO" id="GO:0031267">
    <property type="term" value="F:small GTPase binding"/>
    <property type="evidence" value="ECO:0007669"/>
    <property type="project" value="TreeGrafter"/>
</dbReference>
<dbReference type="EMBL" id="JAKCXM010000019">
    <property type="protein sequence ID" value="KAJ0407658.1"/>
    <property type="molecule type" value="Genomic_DNA"/>
</dbReference>
<reference evidence="7" key="1">
    <citation type="submission" date="2021-12" db="EMBL/GenBank/DDBJ databases">
        <title>Prjna785345.</title>
        <authorList>
            <person name="Rujirawat T."/>
            <person name="Krajaejun T."/>
        </authorList>
    </citation>
    <scope>NUCLEOTIDE SEQUENCE</scope>
    <source>
        <strain evidence="7">Pi057C3</strain>
    </source>
</reference>
<evidence type="ECO:0000259" key="6">
    <source>
        <dbReference type="PROSITE" id="PS50217"/>
    </source>
</evidence>
<dbReference type="Gene3D" id="1.20.5.170">
    <property type="match status" value="1"/>
</dbReference>
<accession>A0AAD5QC32</accession>
<dbReference type="InterPro" id="IPR046347">
    <property type="entry name" value="bZIP_sf"/>
</dbReference>
<dbReference type="InterPro" id="IPR027038">
    <property type="entry name" value="RanGap"/>
</dbReference>
<feature type="region of interest" description="Disordered" evidence="5">
    <location>
        <begin position="1291"/>
        <end position="1310"/>
    </location>
</feature>
<dbReference type="PANTHER" id="PTHR24113:SF12">
    <property type="entry name" value="RAN GTPASE-ACTIVATING PROTEIN 1"/>
    <property type="match status" value="1"/>
</dbReference>
<dbReference type="InterPro" id="IPR032675">
    <property type="entry name" value="LRR_dom_sf"/>
</dbReference>
<keyword evidence="4" id="KW-0175">Coiled coil</keyword>
<dbReference type="SMART" id="SM00338">
    <property type="entry name" value="BRLZ"/>
    <property type="match status" value="2"/>
</dbReference>
<feature type="region of interest" description="Disordered" evidence="5">
    <location>
        <begin position="800"/>
        <end position="822"/>
    </location>
</feature>
<evidence type="ECO:0000256" key="3">
    <source>
        <dbReference type="ARBA" id="ARBA00022737"/>
    </source>
</evidence>
<feature type="compositionally biased region" description="Low complexity" evidence="5">
    <location>
        <begin position="111"/>
        <end position="123"/>
    </location>
</feature>
<feature type="domain" description="BZIP" evidence="6">
    <location>
        <begin position="306"/>
        <end position="359"/>
    </location>
</feature>
<feature type="compositionally biased region" description="Polar residues" evidence="5">
    <location>
        <begin position="1347"/>
        <end position="1363"/>
    </location>
</feature>
<keyword evidence="3" id="KW-0677">Repeat</keyword>
<dbReference type="InterPro" id="IPR004827">
    <property type="entry name" value="bZIP"/>
</dbReference>
<dbReference type="PROSITE" id="PS50217">
    <property type="entry name" value="BZIP"/>
    <property type="match status" value="2"/>
</dbReference>
<dbReference type="GO" id="GO:0005829">
    <property type="term" value="C:cytosol"/>
    <property type="evidence" value="ECO:0007669"/>
    <property type="project" value="TreeGrafter"/>
</dbReference>
<keyword evidence="2" id="KW-0433">Leucine-rich repeat</keyword>
<feature type="coiled-coil region" evidence="4">
    <location>
        <begin position="308"/>
        <end position="358"/>
    </location>
</feature>
<keyword evidence="8" id="KW-1185">Reference proteome</keyword>
<evidence type="ECO:0000256" key="1">
    <source>
        <dbReference type="ARBA" id="ARBA00022468"/>
    </source>
</evidence>
<gene>
    <name evidence="7" type="ORF">P43SY_010199</name>
</gene>
<dbReference type="GO" id="GO:0003700">
    <property type="term" value="F:DNA-binding transcription factor activity"/>
    <property type="evidence" value="ECO:0007669"/>
    <property type="project" value="InterPro"/>
</dbReference>
<dbReference type="SMART" id="SM00368">
    <property type="entry name" value="LRR_RI"/>
    <property type="match status" value="5"/>
</dbReference>
<feature type="compositionally biased region" description="Polar residues" evidence="5">
    <location>
        <begin position="272"/>
        <end position="283"/>
    </location>
</feature>
<feature type="region of interest" description="Disordered" evidence="5">
    <location>
        <begin position="386"/>
        <end position="412"/>
    </location>
</feature>
<comment type="caution">
    <text evidence="7">The sequence shown here is derived from an EMBL/GenBank/DDBJ whole genome shotgun (WGS) entry which is preliminary data.</text>
</comment>
<dbReference type="GO" id="GO:0006913">
    <property type="term" value="P:nucleocytoplasmic transport"/>
    <property type="evidence" value="ECO:0007669"/>
    <property type="project" value="TreeGrafter"/>
</dbReference>
<protein>
    <recommendedName>
        <fullName evidence="6">BZIP domain-containing protein</fullName>
    </recommendedName>
</protein>
<keyword evidence="1" id="KW-0343">GTPase activation</keyword>
<feature type="compositionally biased region" description="Polar residues" evidence="5">
    <location>
        <begin position="800"/>
        <end position="809"/>
    </location>
</feature>
<organism evidence="7 8">
    <name type="scientific">Pythium insidiosum</name>
    <name type="common">Pythiosis disease agent</name>
    <dbReference type="NCBI Taxonomy" id="114742"/>
    <lineage>
        <taxon>Eukaryota</taxon>
        <taxon>Sar</taxon>
        <taxon>Stramenopiles</taxon>
        <taxon>Oomycota</taxon>
        <taxon>Peronosporomycetes</taxon>
        <taxon>Pythiales</taxon>
        <taxon>Pythiaceae</taxon>
        <taxon>Pythium</taxon>
    </lineage>
</organism>
<feature type="domain" description="BZIP" evidence="6">
    <location>
        <begin position="127"/>
        <end position="174"/>
    </location>
</feature>
<dbReference type="GO" id="GO:0005096">
    <property type="term" value="F:GTPase activator activity"/>
    <property type="evidence" value="ECO:0007669"/>
    <property type="project" value="UniProtKB-KW"/>
</dbReference>
<feature type="region of interest" description="Disordered" evidence="5">
    <location>
        <begin position="272"/>
        <end position="295"/>
    </location>
</feature>
<feature type="region of interest" description="Disordered" evidence="5">
    <location>
        <begin position="1338"/>
        <end position="1450"/>
    </location>
</feature>
<evidence type="ECO:0000313" key="7">
    <source>
        <dbReference type="EMBL" id="KAJ0407658.1"/>
    </source>
</evidence>
<evidence type="ECO:0000256" key="4">
    <source>
        <dbReference type="SAM" id="Coils"/>
    </source>
</evidence>
<evidence type="ECO:0000313" key="8">
    <source>
        <dbReference type="Proteomes" id="UP001209570"/>
    </source>
</evidence>
<dbReference type="GO" id="GO:0048471">
    <property type="term" value="C:perinuclear region of cytoplasm"/>
    <property type="evidence" value="ECO:0007669"/>
    <property type="project" value="TreeGrafter"/>
</dbReference>
<proteinExistence type="predicted"/>
<feature type="compositionally biased region" description="Polar residues" evidence="5">
    <location>
        <begin position="1370"/>
        <end position="1379"/>
    </location>
</feature>
<feature type="compositionally biased region" description="Basic and acidic residues" evidence="5">
    <location>
        <begin position="810"/>
        <end position="820"/>
    </location>
</feature>
<dbReference type="CDD" id="cd14809">
    <property type="entry name" value="bZIP_AUREO-like"/>
    <property type="match status" value="1"/>
</dbReference>
<dbReference type="SUPFAM" id="SSF57959">
    <property type="entry name" value="Leucine zipper domain"/>
    <property type="match status" value="1"/>
</dbReference>
<feature type="coiled-coil region" evidence="4">
    <location>
        <begin position="145"/>
        <end position="172"/>
    </location>
</feature>
<name>A0AAD5QC32_PYTIN</name>